<accession>D3BL92</accession>
<dbReference type="InParanoid" id="D3BL92"/>
<proteinExistence type="predicted"/>
<organism evidence="1 2">
    <name type="scientific">Heterostelium pallidum (strain ATCC 26659 / Pp 5 / PN500)</name>
    <name type="common">Cellular slime mold</name>
    <name type="synonym">Polysphondylium pallidum</name>
    <dbReference type="NCBI Taxonomy" id="670386"/>
    <lineage>
        <taxon>Eukaryota</taxon>
        <taxon>Amoebozoa</taxon>
        <taxon>Evosea</taxon>
        <taxon>Eumycetozoa</taxon>
        <taxon>Dictyostelia</taxon>
        <taxon>Acytosteliales</taxon>
        <taxon>Acytosteliaceae</taxon>
        <taxon>Heterostelium</taxon>
    </lineage>
</organism>
<gene>
    <name evidence="1" type="ORF">PPL_09324</name>
</gene>
<dbReference type="Gene3D" id="3.80.10.10">
    <property type="entry name" value="Ribonuclease Inhibitor"/>
    <property type="match status" value="1"/>
</dbReference>
<dbReference type="AlphaFoldDB" id="D3BL92"/>
<evidence type="ECO:0000313" key="2">
    <source>
        <dbReference type="Proteomes" id="UP000001396"/>
    </source>
</evidence>
<name>D3BL92_HETP5</name>
<reference evidence="1 2" key="1">
    <citation type="journal article" date="2011" name="Genome Res.">
        <title>Phylogeny-wide analysis of social amoeba genomes highlights ancient origins for complex intercellular communication.</title>
        <authorList>
            <person name="Heidel A.J."/>
            <person name="Lawal H.M."/>
            <person name="Felder M."/>
            <person name="Schilde C."/>
            <person name="Helps N.R."/>
            <person name="Tunggal B."/>
            <person name="Rivero F."/>
            <person name="John U."/>
            <person name="Schleicher M."/>
            <person name="Eichinger L."/>
            <person name="Platzer M."/>
            <person name="Noegel A.A."/>
            <person name="Schaap P."/>
            <person name="Gloeckner G."/>
        </authorList>
    </citation>
    <scope>NUCLEOTIDE SEQUENCE [LARGE SCALE GENOMIC DNA]</scope>
    <source>
        <strain evidence="2">ATCC 26659 / Pp 5 / PN500</strain>
    </source>
</reference>
<evidence type="ECO:0000313" key="1">
    <source>
        <dbReference type="EMBL" id="EFA77826.1"/>
    </source>
</evidence>
<sequence length="494" mass="56268">MPSTTIITQSSLNLQLLPKLVGGCEKPNFIINTNNAIKLPYVVQLIILDHCMSDSILSRKWKLSLSLVSWSFHTMVSKLFHKLRYRALDDIACHLNSRFSVLKSINSIKAIDSSLDTLKFVNIDLTNLTQLTIKSDITVSTLQLAGHIHSLTSLSLLNPVDSADTIVSFLNQLCRINDNSDDQSNPIEYLEIQNIMIGNWQSIVDFMFKKRASLRHLVLGIIDSGGLDLLMKNLTPLDFRQLETIDIWARGDMAAFGKHVSTFPSLRSLNLSRCNQFNSLEQSLQGNQTITRLSLPQIQSPLEFRYKGDIEQWISSMPTLSYLKLSPIYLMDNNSNSSNSNSNSNNQCNIKLNVNELELEPFNSNSIDSNNQLQLSSDSNIKHLKLSFTGLERKYNKMLCQFISHNKCLRKLTCDYSDELLHSLYINTSIESLYFLNVPRSKLATIMNNIQQNNKSIRSIFIPMIAIDDTPSDFNEFKYCPSSKSYYFFREINL</sequence>
<dbReference type="SUPFAM" id="SSF52047">
    <property type="entry name" value="RNI-like"/>
    <property type="match status" value="1"/>
</dbReference>
<protein>
    <recommendedName>
        <fullName evidence="3">F-box domain-containing protein</fullName>
    </recommendedName>
</protein>
<dbReference type="InterPro" id="IPR032675">
    <property type="entry name" value="LRR_dom_sf"/>
</dbReference>
<comment type="caution">
    <text evidence="1">The sequence shown here is derived from an EMBL/GenBank/DDBJ whole genome shotgun (WGS) entry which is preliminary data.</text>
</comment>
<dbReference type="EMBL" id="ADBJ01000039">
    <property type="protein sequence ID" value="EFA77826.1"/>
    <property type="molecule type" value="Genomic_DNA"/>
</dbReference>
<keyword evidence="2" id="KW-1185">Reference proteome</keyword>
<dbReference type="RefSeq" id="XP_020429954.1">
    <property type="nucleotide sequence ID" value="XM_020580121.1"/>
</dbReference>
<dbReference type="GeneID" id="31364799"/>
<evidence type="ECO:0008006" key="3">
    <source>
        <dbReference type="Google" id="ProtNLM"/>
    </source>
</evidence>
<dbReference type="Proteomes" id="UP000001396">
    <property type="component" value="Unassembled WGS sequence"/>
</dbReference>